<organism evidence="1 2">
    <name type="scientific">Iris pallida</name>
    <name type="common">Sweet iris</name>
    <dbReference type="NCBI Taxonomy" id="29817"/>
    <lineage>
        <taxon>Eukaryota</taxon>
        <taxon>Viridiplantae</taxon>
        <taxon>Streptophyta</taxon>
        <taxon>Embryophyta</taxon>
        <taxon>Tracheophyta</taxon>
        <taxon>Spermatophyta</taxon>
        <taxon>Magnoliopsida</taxon>
        <taxon>Liliopsida</taxon>
        <taxon>Asparagales</taxon>
        <taxon>Iridaceae</taxon>
        <taxon>Iridoideae</taxon>
        <taxon>Irideae</taxon>
        <taxon>Iris</taxon>
    </lineage>
</organism>
<dbReference type="Proteomes" id="UP001140949">
    <property type="component" value="Unassembled WGS sequence"/>
</dbReference>
<accession>A0AAX6H0Q8</accession>
<name>A0AAX6H0Q8_IRIPA</name>
<evidence type="ECO:0000313" key="1">
    <source>
        <dbReference type="EMBL" id="KAJ6834536.1"/>
    </source>
</evidence>
<sequence length="79" mass="9055">MLQLDLPQIRSPNQTLQNPSSCKQTHFSKPLSCDPRATKQPLIGLEEFSFSVQKNIFRTNWDLAILSIMLFFEPMLGCI</sequence>
<dbReference type="EMBL" id="JANAVB010014398">
    <property type="protein sequence ID" value="KAJ6834536.1"/>
    <property type="molecule type" value="Genomic_DNA"/>
</dbReference>
<reference evidence="1" key="2">
    <citation type="submission" date="2023-04" db="EMBL/GenBank/DDBJ databases">
        <authorList>
            <person name="Bruccoleri R.E."/>
            <person name="Oakeley E.J."/>
            <person name="Faust A.-M."/>
            <person name="Dessus-Babus S."/>
            <person name="Altorfer M."/>
            <person name="Burckhardt D."/>
            <person name="Oertli M."/>
            <person name="Naumann U."/>
            <person name="Petersen F."/>
            <person name="Wong J."/>
        </authorList>
    </citation>
    <scope>NUCLEOTIDE SEQUENCE</scope>
    <source>
        <strain evidence="1">GSM-AAB239-AS_SAM_17_03QT</strain>
        <tissue evidence="1">Leaf</tissue>
    </source>
</reference>
<proteinExistence type="predicted"/>
<dbReference type="AlphaFoldDB" id="A0AAX6H0Q8"/>
<reference evidence="1" key="1">
    <citation type="journal article" date="2023" name="GigaByte">
        <title>Genome assembly of the bearded iris, Iris pallida Lam.</title>
        <authorList>
            <person name="Bruccoleri R.E."/>
            <person name="Oakeley E.J."/>
            <person name="Faust A.M.E."/>
            <person name="Altorfer M."/>
            <person name="Dessus-Babus S."/>
            <person name="Burckhardt D."/>
            <person name="Oertli M."/>
            <person name="Naumann U."/>
            <person name="Petersen F."/>
            <person name="Wong J."/>
        </authorList>
    </citation>
    <scope>NUCLEOTIDE SEQUENCE</scope>
    <source>
        <strain evidence="1">GSM-AAB239-AS_SAM_17_03QT</strain>
    </source>
</reference>
<evidence type="ECO:0000313" key="2">
    <source>
        <dbReference type="Proteomes" id="UP001140949"/>
    </source>
</evidence>
<keyword evidence="2" id="KW-1185">Reference proteome</keyword>
<protein>
    <submittedName>
        <fullName evidence="1">Uncharacterized protein</fullName>
    </submittedName>
</protein>
<comment type="caution">
    <text evidence="1">The sequence shown here is derived from an EMBL/GenBank/DDBJ whole genome shotgun (WGS) entry which is preliminary data.</text>
</comment>
<gene>
    <name evidence="1" type="ORF">M6B38_334765</name>
</gene>